<evidence type="ECO:0000313" key="14">
    <source>
        <dbReference type="EMBL" id="CAF1502228.1"/>
    </source>
</evidence>
<comment type="subcellular location">
    <subcellularLocation>
        <location evidence="1">Endomembrane system</location>
        <topology evidence="1">Multi-pass membrane protein</topology>
    </subcellularLocation>
</comment>
<evidence type="ECO:0000256" key="4">
    <source>
        <dbReference type="ARBA" id="ARBA00022538"/>
    </source>
</evidence>
<dbReference type="PANTHER" id="PTHR12454:SF11">
    <property type="entry name" value="GH25683P"/>
    <property type="match status" value="1"/>
</dbReference>
<evidence type="ECO:0000256" key="6">
    <source>
        <dbReference type="ARBA" id="ARBA00022826"/>
    </source>
</evidence>
<dbReference type="GO" id="GO:0016020">
    <property type="term" value="C:membrane"/>
    <property type="evidence" value="ECO:0007669"/>
    <property type="project" value="InterPro"/>
</dbReference>
<keyword evidence="7" id="KW-0630">Potassium</keyword>
<keyword evidence="8 12" id="KW-1133">Transmembrane helix</keyword>
<dbReference type="Proteomes" id="UP000663882">
    <property type="component" value="Unassembled WGS sequence"/>
</dbReference>
<accession>A0A815PPI5</accession>
<dbReference type="GO" id="GO:0005267">
    <property type="term" value="F:potassium channel activity"/>
    <property type="evidence" value="ECO:0007669"/>
    <property type="project" value="UniProtKB-KW"/>
</dbReference>
<evidence type="ECO:0000256" key="2">
    <source>
        <dbReference type="ARBA" id="ARBA00005766"/>
    </source>
</evidence>
<dbReference type="OrthoDB" id="195817at2759"/>
<reference evidence="13" key="1">
    <citation type="submission" date="2021-02" db="EMBL/GenBank/DDBJ databases">
        <authorList>
            <person name="Nowell W R."/>
        </authorList>
    </citation>
    <scope>NUCLEOTIDE SEQUENCE</scope>
</reference>
<keyword evidence="5 12" id="KW-0812">Transmembrane</keyword>
<dbReference type="Pfam" id="PF05197">
    <property type="entry name" value="TRIC"/>
    <property type="match status" value="1"/>
</dbReference>
<dbReference type="EMBL" id="CAJNOO010006636">
    <property type="protein sequence ID" value="CAF1451580.1"/>
    <property type="molecule type" value="Genomic_DNA"/>
</dbReference>
<evidence type="ECO:0000313" key="13">
    <source>
        <dbReference type="EMBL" id="CAF1451580.1"/>
    </source>
</evidence>
<evidence type="ECO:0000256" key="8">
    <source>
        <dbReference type="ARBA" id="ARBA00022989"/>
    </source>
</evidence>
<evidence type="ECO:0000313" key="15">
    <source>
        <dbReference type="EMBL" id="CAF1507942.1"/>
    </source>
</evidence>
<evidence type="ECO:0000313" key="17">
    <source>
        <dbReference type="EMBL" id="CAF4135449.1"/>
    </source>
</evidence>
<feature type="transmembrane region" description="Helical" evidence="12">
    <location>
        <begin position="54"/>
        <end position="75"/>
    </location>
</feature>
<evidence type="ECO:0000313" key="16">
    <source>
        <dbReference type="EMBL" id="CAF1655638.1"/>
    </source>
</evidence>
<dbReference type="EMBL" id="CAJNOH010009702">
    <property type="protein sequence ID" value="CAF1502228.1"/>
    <property type="molecule type" value="Genomic_DNA"/>
</dbReference>
<evidence type="ECO:0000256" key="5">
    <source>
        <dbReference type="ARBA" id="ARBA00022692"/>
    </source>
</evidence>
<dbReference type="InterPro" id="IPR007866">
    <property type="entry name" value="TRIC_channel"/>
</dbReference>
<keyword evidence="18" id="KW-1185">Reference proteome</keyword>
<protein>
    <submittedName>
        <fullName evidence="13">Uncharacterized protein</fullName>
    </submittedName>
</protein>
<evidence type="ECO:0000256" key="11">
    <source>
        <dbReference type="ARBA" id="ARBA00023303"/>
    </source>
</evidence>
<keyword evidence="11" id="KW-0407">Ion channel</keyword>
<dbReference type="PANTHER" id="PTHR12454">
    <property type="entry name" value="TRIMERIC INTRACELLULAR CATION CHANNEL"/>
    <property type="match status" value="1"/>
</dbReference>
<feature type="non-terminal residue" evidence="13">
    <location>
        <position position="1"/>
    </location>
</feature>
<dbReference type="EMBL" id="CAJOAX010013789">
    <property type="protein sequence ID" value="CAF4135449.1"/>
    <property type="molecule type" value="Genomic_DNA"/>
</dbReference>
<keyword evidence="9" id="KW-0406">Ion transport</keyword>
<evidence type="ECO:0000256" key="1">
    <source>
        <dbReference type="ARBA" id="ARBA00004127"/>
    </source>
</evidence>
<dbReference type="Proteomes" id="UP000663823">
    <property type="component" value="Unassembled WGS sequence"/>
</dbReference>
<comment type="caution">
    <text evidence="13">The sequence shown here is derived from an EMBL/GenBank/DDBJ whole genome shotgun (WGS) entry which is preliminary data.</text>
</comment>
<dbReference type="GO" id="GO:0012505">
    <property type="term" value="C:endomembrane system"/>
    <property type="evidence" value="ECO:0007669"/>
    <property type="project" value="UniProtKB-SubCell"/>
</dbReference>
<dbReference type="AlphaFoldDB" id="A0A815PPI5"/>
<evidence type="ECO:0000313" key="18">
    <source>
        <dbReference type="Proteomes" id="UP000663870"/>
    </source>
</evidence>
<dbReference type="EMBL" id="CAJNOU010006577">
    <property type="protein sequence ID" value="CAF1507942.1"/>
    <property type="molecule type" value="Genomic_DNA"/>
</dbReference>
<evidence type="ECO:0000256" key="12">
    <source>
        <dbReference type="SAM" id="Phobius"/>
    </source>
</evidence>
<evidence type="ECO:0000256" key="7">
    <source>
        <dbReference type="ARBA" id="ARBA00022958"/>
    </source>
</evidence>
<organism evidence="13 19">
    <name type="scientific">Rotaria sordida</name>
    <dbReference type="NCBI Taxonomy" id="392033"/>
    <lineage>
        <taxon>Eukaryota</taxon>
        <taxon>Metazoa</taxon>
        <taxon>Spiralia</taxon>
        <taxon>Gnathifera</taxon>
        <taxon>Rotifera</taxon>
        <taxon>Eurotatoria</taxon>
        <taxon>Bdelloidea</taxon>
        <taxon>Philodinida</taxon>
        <taxon>Philodinidae</taxon>
        <taxon>Rotaria</taxon>
    </lineage>
</organism>
<dbReference type="Proteomes" id="UP000663870">
    <property type="component" value="Unassembled WGS sequence"/>
</dbReference>
<dbReference type="GO" id="GO:0042802">
    <property type="term" value="F:identical protein binding"/>
    <property type="evidence" value="ECO:0007669"/>
    <property type="project" value="InterPro"/>
</dbReference>
<evidence type="ECO:0000256" key="3">
    <source>
        <dbReference type="ARBA" id="ARBA00022448"/>
    </source>
</evidence>
<dbReference type="Proteomes" id="UP000663854">
    <property type="component" value="Unassembled WGS sequence"/>
</dbReference>
<dbReference type="Proteomes" id="UP000663889">
    <property type="component" value="Unassembled WGS sequence"/>
</dbReference>
<evidence type="ECO:0000313" key="19">
    <source>
        <dbReference type="Proteomes" id="UP000663882"/>
    </source>
</evidence>
<gene>
    <name evidence="16" type="ORF">JXQ802_LOCUS55226</name>
    <name evidence="17" type="ORF">OTI717_LOCUS35475</name>
    <name evidence="14" type="ORF">PYM288_LOCUS38708</name>
    <name evidence="13" type="ORF">RFH988_LOCUS36775</name>
    <name evidence="15" type="ORF">SEV965_LOCUS36412</name>
</gene>
<comment type="similarity">
    <text evidence="2">Belongs to the TMEM38 family.</text>
</comment>
<evidence type="ECO:0000256" key="9">
    <source>
        <dbReference type="ARBA" id="ARBA00023065"/>
    </source>
</evidence>
<feature type="transmembrane region" description="Helical" evidence="12">
    <location>
        <begin position="87"/>
        <end position="104"/>
    </location>
</feature>
<keyword evidence="6" id="KW-0631">Potassium channel</keyword>
<dbReference type="EMBL" id="CAJNOL010011493">
    <property type="protein sequence ID" value="CAF1655638.1"/>
    <property type="molecule type" value="Genomic_DNA"/>
</dbReference>
<sequence>MNKELLIYIGSQLSHVRIYPLFDMCHYLVTALQVRDDIQQYQAATQNFTRRHPLSCWISTIILCFSGSILTNFLLGESLLKDFIHHQHLLLATVCWYCVFYFPFDSMNYLLRFIPFRLIIGIGKEIQRTKKIYDGVRLTSILYPDSYIIVVIIGAIRGCGESIMSSVDRFIRGVWLPSQHEFLFPS</sequence>
<proteinExistence type="inferred from homology"/>
<keyword evidence="4" id="KW-0633">Potassium transport</keyword>
<keyword evidence="3" id="KW-0813">Transport</keyword>
<keyword evidence="10 12" id="KW-0472">Membrane</keyword>
<evidence type="ECO:0000256" key="10">
    <source>
        <dbReference type="ARBA" id="ARBA00023136"/>
    </source>
</evidence>
<name>A0A815PPI5_9BILA</name>